<keyword evidence="2" id="KW-1185">Reference proteome</keyword>
<dbReference type="OrthoDB" id="4399984at2"/>
<proteinExistence type="predicted"/>
<dbReference type="AlphaFoldDB" id="A0A318PP77"/>
<evidence type="ECO:0000313" key="2">
    <source>
        <dbReference type="Proteomes" id="UP000248257"/>
    </source>
</evidence>
<reference evidence="1 2" key="1">
    <citation type="submission" date="2017-07" db="EMBL/GenBank/DDBJ databases">
        <title>A draft genome sequence of Komagataeibacter xylinus LMG 1515.</title>
        <authorList>
            <person name="Skraban J."/>
            <person name="Cleenwerck I."/>
            <person name="Vandamme P."/>
            <person name="Trcek J."/>
        </authorList>
    </citation>
    <scope>NUCLEOTIDE SEQUENCE [LARGE SCALE GENOMIC DNA]</scope>
    <source>
        <strain evidence="1 2">LMG 1515</strain>
    </source>
</reference>
<dbReference type="InterPro" id="IPR025368">
    <property type="entry name" value="DUF4272"/>
</dbReference>
<dbReference type="EMBL" id="NKUC01000015">
    <property type="protein sequence ID" value="PYD56870.1"/>
    <property type="molecule type" value="Genomic_DNA"/>
</dbReference>
<protein>
    <submittedName>
        <fullName evidence="1">Uncharacterized protein</fullName>
    </submittedName>
</protein>
<dbReference type="RefSeq" id="WP_061274027.1">
    <property type="nucleotide sequence ID" value="NZ_CBCRXN010000008.1"/>
</dbReference>
<sequence length="161" mass="17734">MTQPDALRRQPAIRIDVYATLRDLARDASVLTPQEKTFIDAPAQGMAERLSWRVEAARTLAWALSPSSVSLGPAEGALDVDNLVHVRKAIGAGERLSLRPAGEILDLLDMTWWQHWTTRQAGGAACGFSPDIVMERHAALNWLTGFDNMPDTAWDEIDTPT</sequence>
<dbReference type="Proteomes" id="UP000248257">
    <property type="component" value="Unassembled WGS sequence"/>
</dbReference>
<gene>
    <name evidence="1" type="ORF">CFR75_08725</name>
</gene>
<accession>A0A318PP77</accession>
<evidence type="ECO:0000313" key="1">
    <source>
        <dbReference type="EMBL" id="PYD56870.1"/>
    </source>
</evidence>
<dbReference type="Pfam" id="PF14094">
    <property type="entry name" value="DUF4272"/>
    <property type="match status" value="1"/>
</dbReference>
<name>A0A318PP77_KOMXY</name>
<organism evidence="1 2">
    <name type="scientific">Komagataeibacter xylinus</name>
    <name type="common">Gluconacetobacter xylinus</name>
    <dbReference type="NCBI Taxonomy" id="28448"/>
    <lineage>
        <taxon>Bacteria</taxon>
        <taxon>Pseudomonadati</taxon>
        <taxon>Pseudomonadota</taxon>
        <taxon>Alphaproteobacteria</taxon>
        <taxon>Acetobacterales</taxon>
        <taxon>Acetobacteraceae</taxon>
        <taxon>Komagataeibacter</taxon>
    </lineage>
</organism>
<comment type="caution">
    <text evidence="1">The sequence shown here is derived from an EMBL/GenBank/DDBJ whole genome shotgun (WGS) entry which is preliminary data.</text>
</comment>
<dbReference type="STRING" id="1220579.GCA_001571345_01718"/>